<protein>
    <recommendedName>
        <fullName evidence="3">MATH domain-containing protein</fullName>
    </recommendedName>
</protein>
<dbReference type="InterPro" id="IPR002083">
    <property type="entry name" value="MATH/TRAF_dom"/>
</dbReference>
<name>A0AAV5VMX0_9BILA</name>
<feature type="non-terminal residue" evidence="1">
    <location>
        <position position="1"/>
    </location>
</feature>
<proteinExistence type="predicted"/>
<organism evidence="1 2">
    <name type="scientific">Pristionchus fissidentatus</name>
    <dbReference type="NCBI Taxonomy" id="1538716"/>
    <lineage>
        <taxon>Eukaryota</taxon>
        <taxon>Metazoa</taxon>
        <taxon>Ecdysozoa</taxon>
        <taxon>Nematoda</taxon>
        <taxon>Chromadorea</taxon>
        <taxon>Rhabditida</taxon>
        <taxon>Rhabditina</taxon>
        <taxon>Diplogasteromorpha</taxon>
        <taxon>Diplogasteroidea</taxon>
        <taxon>Neodiplogasteridae</taxon>
        <taxon>Pristionchus</taxon>
    </lineage>
</organism>
<keyword evidence="2" id="KW-1185">Reference proteome</keyword>
<dbReference type="Gene3D" id="2.60.210.10">
    <property type="entry name" value="Apoptosis, Tumor Necrosis Factor Receptor Associated Protein 2, Chain A"/>
    <property type="match status" value="1"/>
</dbReference>
<sequence length="109" mass="12368">IRGMMAAPPAKAKDEDTITMNNLDPRTLLNKPLTSPVTRIGGFPWRVRVDASICNNYLHVTLICDKSTESELWWCKGVTIITIFGGNPDTNRYYFDLASWDQKWTSFVA</sequence>
<gene>
    <name evidence="1" type="ORF">PFISCL1PPCAC_12212</name>
</gene>
<comment type="caution">
    <text evidence="1">The sequence shown here is derived from an EMBL/GenBank/DDBJ whole genome shotgun (WGS) entry which is preliminary data.</text>
</comment>
<dbReference type="EMBL" id="BTSY01000003">
    <property type="protein sequence ID" value="GMT20915.1"/>
    <property type="molecule type" value="Genomic_DNA"/>
</dbReference>
<evidence type="ECO:0008006" key="3">
    <source>
        <dbReference type="Google" id="ProtNLM"/>
    </source>
</evidence>
<dbReference type="SUPFAM" id="SSF49599">
    <property type="entry name" value="TRAF domain-like"/>
    <property type="match status" value="1"/>
</dbReference>
<evidence type="ECO:0000313" key="2">
    <source>
        <dbReference type="Proteomes" id="UP001432322"/>
    </source>
</evidence>
<dbReference type="AlphaFoldDB" id="A0AAV5VMX0"/>
<dbReference type="CDD" id="cd00121">
    <property type="entry name" value="MATH"/>
    <property type="match status" value="1"/>
</dbReference>
<accession>A0AAV5VMX0</accession>
<dbReference type="Proteomes" id="UP001432322">
    <property type="component" value="Unassembled WGS sequence"/>
</dbReference>
<reference evidence="1" key="1">
    <citation type="submission" date="2023-10" db="EMBL/GenBank/DDBJ databases">
        <title>Genome assembly of Pristionchus species.</title>
        <authorList>
            <person name="Yoshida K."/>
            <person name="Sommer R.J."/>
        </authorList>
    </citation>
    <scope>NUCLEOTIDE SEQUENCE</scope>
    <source>
        <strain evidence="1">RS5133</strain>
    </source>
</reference>
<evidence type="ECO:0000313" key="1">
    <source>
        <dbReference type="EMBL" id="GMT20915.1"/>
    </source>
</evidence>
<dbReference type="InterPro" id="IPR008974">
    <property type="entry name" value="TRAF-like"/>
</dbReference>